<dbReference type="GO" id="GO:0032259">
    <property type="term" value="P:methylation"/>
    <property type="evidence" value="ECO:0007669"/>
    <property type="project" value="UniProtKB-KW"/>
</dbReference>
<feature type="binding site" evidence="7">
    <location>
        <begin position="129"/>
        <end position="134"/>
    </location>
    <ligand>
        <name>S-adenosyl-L-methionine</name>
        <dbReference type="ChEBI" id="CHEBI:59789"/>
    </ligand>
</feature>
<evidence type="ECO:0000256" key="4">
    <source>
        <dbReference type="ARBA" id="ARBA00022679"/>
    </source>
</evidence>
<keyword evidence="4 7" id="KW-0808">Transferase</keyword>
<accession>A0ABV1GC67</accession>
<keyword evidence="3 7" id="KW-0489">Methyltransferase</keyword>
<proteinExistence type="inferred from homology"/>
<dbReference type="SUPFAM" id="SSF75217">
    <property type="entry name" value="alpha/beta knot"/>
    <property type="match status" value="1"/>
</dbReference>
<comment type="caution">
    <text evidence="8">The sequence shown here is derived from an EMBL/GenBank/DDBJ whole genome shotgun (WGS) entry which is preliminary data.</text>
</comment>
<dbReference type="Pfam" id="PF02590">
    <property type="entry name" value="SPOUT_MTase"/>
    <property type="match status" value="1"/>
</dbReference>
<dbReference type="InterPro" id="IPR029028">
    <property type="entry name" value="Alpha/beta_knot_MTases"/>
</dbReference>
<evidence type="ECO:0000256" key="2">
    <source>
        <dbReference type="ARBA" id="ARBA00022552"/>
    </source>
</evidence>
<comment type="subunit">
    <text evidence="7">Homodimer.</text>
</comment>
<evidence type="ECO:0000313" key="8">
    <source>
        <dbReference type="EMBL" id="MEQ2519427.1"/>
    </source>
</evidence>
<comment type="similarity">
    <text evidence="6 7">Belongs to the RNA methyltransferase RlmH family.</text>
</comment>
<comment type="subcellular location">
    <subcellularLocation>
        <location evidence="7">Cytoplasm</location>
    </subcellularLocation>
</comment>
<keyword evidence="2 7" id="KW-0698">rRNA processing</keyword>
<comment type="function">
    <text evidence="7">Specifically methylates the pseudouridine at position 1915 (m3Psi1915) in 23S rRNA.</text>
</comment>
<protein>
    <recommendedName>
        <fullName evidence="7">Ribosomal RNA large subunit methyltransferase H</fullName>
        <ecNumber evidence="7">2.1.1.177</ecNumber>
    </recommendedName>
    <alternativeName>
        <fullName evidence="7">23S rRNA (pseudouridine1915-N3)-methyltransferase</fullName>
    </alternativeName>
    <alternativeName>
        <fullName evidence="7">23S rRNA m3Psi1915 methyltransferase</fullName>
    </alternativeName>
    <alternativeName>
        <fullName evidence="7">rRNA (pseudouridine-N3-)-methyltransferase RlmH</fullName>
    </alternativeName>
</protein>
<dbReference type="PANTHER" id="PTHR33603:SF1">
    <property type="entry name" value="RIBOSOMAL RNA LARGE SUBUNIT METHYLTRANSFERASE H"/>
    <property type="match status" value="1"/>
</dbReference>
<reference evidence="8 9" key="1">
    <citation type="submission" date="2024-03" db="EMBL/GenBank/DDBJ databases">
        <title>Human intestinal bacterial collection.</title>
        <authorList>
            <person name="Pauvert C."/>
            <person name="Hitch T.C.A."/>
            <person name="Clavel T."/>
        </authorList>
    </citation>
    <scope>NUCLEOTIDE SEQUENCE [LARGE SCALE GENOMIC DNA]</scope>
    <source>
        <strain evidence="8 9">CLA-JM-H11</strain>
    </source>
</reference>
<feature type="binding site" evidence="7">
    <location>
        <position position="78"/>
    </location>
    <ligand>
        <name>S-adenosyl-L-methionine</name>
        <dbReference type="ChEBI" id="CHEBI:59789"/>
    </ligand>
</feature>
<keyword evidence="1 7" id="KW-0963">Cytoplasm</keyword>
<dbReference type="HAMAP" id="MF_00658">
    <property type="entry name" value="23SrRNA_methyltr_H"/>
    <property type="match status" value="1"/>
</dbReference>
<dbReference type="InterPro" id="IPR029026">
    <property type="entry name" value="tRNA_m1G_MTases_N"/>
</dbReference>
<dbReference type="GO" id="GO:0008168">
    <property type="term" value="F:methyltransferase activity"/>
    <property type="evidence" value="ECO:0007669"/>
    <property type="project" value="UniProtKB-KW"/>
</dbReference>
<dbReference type="RefSeq" id="WP_349214874.1">
    <property type="nucleotide sequence ID" value="NZ_JBBMFA010000053.1"/>
</dbReference>
<evidence type="ECO:0000256" key="1">
    <source>
        <dbReference type="ARBA" id="ARBA00022490"/>
    </source>
</evidence>
<sequence>MQSITLIALGKLNADYFRAAAAEYQKRLSGFCKLNVVELPEEPIREKNASEAVIEKALEKEAKAILSHVQRPGVLVALCIEGRQISSEELADFLARQAVGGAGSVTFVIGSSHGLSPLVKKSADFSLSMSRMTFPHQFARVMLLEQLYRAFSIQAGKKYHK</sequence>
<dbReference type="EC" id="2.1.1.177" evidence="7"/>
<dbReference type="PANTHER" id="PTHR33603">
    <property type="entry name" value="METHYLTRANSFERASE"/>
    <property type="match status" value="1"/>
</dbReference>
<evidence type="ECO:0000256" key="5">
    <source>
        <dbReference type="ARBA" id="ARBA00022691"/>
    </source>
</evidence>
<keyword evidence="9" id="KW-1185">Reference proteome</keyword>
<dbReference type="NCBIfam" id="NF000985">
    <property type="entry name" value="PRK00103.1-3"/>
    <property type="match status" value="1"/>
</dbReference>
<comment type="catalytic activity">
    <reaction evidence="7">
        <text>pseudouridine(1915) in 23S rRNA + S-adenosyl-L-methionine = N(3)-methylpseudouridine(1915) in 23S rRNA + S-adenosyl-L-homocysteine + H(+)</text>
        <dbReference type="Rhea" id="RHEA:42752"/>
        <dbReference type="Rhea" id="RHEA-COMP:10221"/>
        <dbReference type="Rhea" id="RHEA-COMP:10222"/>
        <dbReference type="ChEBI" id="CHEBI:15378"/>
        <dbReference type="ChEBI" id="CHEBI:57856"/>
        <dbReference type="ChEBI" id="CHEBI:59789"/>
        <dbReference type="ChEBI" id="CHEBI:65314"/>
        <dbReference type="ChEBI" id="CHEBI:74486"/>
        <dbReference type="EC" id="2.1.1.177"/>
    </reaction>
</comment>
<keyword evidence="5 7" id="KW-0949">S-adenosyl-L-methionine</keyword>
<evidence type="ECO:0000256" key="7">
    <source>
        <dbReference type="HAMAP-Rule" id="MF_00658"/>
    </source>
</evidence>
<organism evidence="8 9">
    <name type="scientific">Ruthenibacterium intestinale</name>
    <dbReference type="NCBI Taxonomy" id="3133163"/>
    <lineage>
        <taxon>Bacteria</taxon>
        <taxon>Bacillati</taxon>
        <taxon>Bacillota</taxon>
        <taxon>Clostridia</taxon>
        <taxon>Eubacteriales</taxon>
        <taxon>Oscillospiraceae</taxon>
        <taxon>Ruthenibacterium</taxon>
    </lineage>
</organism>
<dbReference type="InterPro" id="IPR003742">
    <property type="entry name" value="RlmH-like"/>
</dbReference>
<name>A0ABV1GC67_9FIRM</name>
<dbReference type="CDD" id="cd18081">
    <property type="entry name" value="RlmH-like"/>
    <property type="match status" value="1"/>
</dbReference>
<evidence type="ECO:0000256" key="3">
    <source>
        <dbReference type="ARBA" id="ARBA00022603"/>
    </source>
</evidence>
<dbReference type="Gene3D" id="3.40.1280.10">
    <property type="match status" value="1"/>
</dbReference>
<evidence type="ECO:0000256" key="6">
    <source>
        <dbReference type="ARBA" id="ARBA00038303"/>
    </source>
</evidence>
<dbReference type="PIRSF" id="PIRSF004505">
    <property type="entry name" value="MT_bac"/>
    <property type="match status" value="1"/>
</dbReference>
<feature type="binding site" evidence="7">
    <location>
        <position position="110"/>
    </location>
    <ligand>
        <name>S-adenosyl-L-methionine</name>
        <dbReference type="ChEBI" id="CHEBI:59789"/>
    </ligand>
</feature>
<dbReference type="Proteomes" id="UP001477672">
    <property type="component" value="Unassembled WGS sequence"/>
</dbReference>
<evidence type="ECO:0000313" key="9">
    <source>
        <dbReference type="Proteomes" id="UP001477672"/>
    </source>
</evidence>
<dbReference type="EMBL" id="JBBMFA010000053">
    <property type="protein sequence ID" value="MEQ2519427.1"/>
    <property type="molecule type" value="Genomic_DNA"/>
</dbReference>
<gene>
    <name evidence="7 8" type="primary">rlmH</name>
    <name evidence="8" type="ORF">WMO24_03090</name>
</gene>